<protein>
    <recommendedName>
        <fullName evidence="5">Extracellular membrane protein CFEM domain-containing protein</fullName>
    </recommendedName>
</protein>
<feature type="signal peptide" evidence="2">
    <location>
        <begin position="1"/>
        <end position="20"/>
    </location>
</feature>
<gene>
    <name evidence="3" type="ORF">CDD82_4225</name>
</gene>
<sequence>MKSLVLAGVATMGLVPSVVGSPAGLDPTSCANNACATALNNAWLFDFRKIRGFCSLAKDVTSTSELESLLVNNWLAQKTVDACNVESHPGDLASACVCANKNDFCLAKPCYLGMEERLGSKEAVADFCFLDTANENLTAQTVERPPNGIKACQTSEAMTMQAACRCSVPPDRVWQFPQCQLNDCYAAMDMLMGESTGNFCKDLLSGRAGAIYTVGKEMNCGFKNQLAACRCVHPDEPEEWPGSSSGQPQDETKDKTEETTQSETDSKEAPDCAAVLKDNFGQHITAYCKTVIDGNAQRITGGEGVLKLDNKGDVSYIVQDAKTLGCEYPDLLKACEAMVPEPHQWQFPACGDDGCYREVENHFNSSREAMDAFCKAPETQMPAAGLCRDANAVSAACSCIAADWQKPECAADACYRSLDRVLANTDTDTDMAGFCAQAFRDPFRSPEEALQGLGEGCADAEALQKACHCAAPNESLDGSDGLGDRGGHSKPPGHCFRGECFRSVDKALGGSFEAVKSFCLQTLREVYDFRNQPVTPADYAISPSMSPGCGDAKDMDEACSCLYPGDDIWPSEQCSENACYRHIETVTHSSFDFCRSWDRSRAIPDLVAAPTLDGGLDNKGCHGEQDVEEACRCVQPNPDNSWSLPHCAKTQCYPALDEALGRKPRQIVEYCEKLRQARLYEAVVPPETPAGLRDTCAEPQVLDQVCRCVVPNERQITLAVPACAANECYRAMDKVFYLNRNGVQNYCSKAIKTMADGSFQAGSSFEFAGRAFNGCRRNKTEVKAACDCVVSQPTSLNSSTSYYSYSI</sequence>
<dbReference type="OrthoDB" id="4906926at2759"/>
<feature type="region of interest" description="Disordered" evidence="1">
    <location>
        <begin position="237"/>
        <end position="269"/>
    </location>
</feature>
<accession>A0A2C5Z7B9</accession>
<dbReference type="AlphaFoldDB" id="A0A2C5Z7B9"/>
<evidence type="ECO:0000256" key="2">
    <source>
        <dbReference type="SAM" id="SignalP"/>
    </source>
</evidence>
<comment type="caution">
    <text evidence="3">The sequence shown here is derived from an EMBL/GenBank/DDBJ whole genome shotgun (WGS) entry which is preliminary data.</text>
</comment>
<evidence type="ECO:0000313" key="4">
    <source>
        <dbReference type="Proteomes" id="UP000224854"/>
    </source>
</evidence>
<keyword evidence="2" id="KW-0732">Signal</keyword>
<organism evidence="3 4">
    <name type="scientific">Ophiocordyceps australis</name>
    <dbReference type="NCBI Taxonomy" id="1399860"/>
    <lineage>
        <taxon>Eukaryota</taxon>
        <taxon>Fungi</taxon>
        <taxon>Dikarya</taxon>
        <taxon>Ascomycota</taxon>
        <taxon>Pezizomycotina</taxon>
        <taxon>Sordariomycetes</taxon>
        <taxon>Hypocreomycetidae</taxon>
        <taxon>Hypocreales</taxon>
        <taxon>Ophiocordycipitaceae</taxon>
        <taxon>Ophiocordyceps</taxon>
    </lineage>
</organism>
<dbReference type="EMBL" id="NJEU01000346">
    <property type="protein sequence ID" value="PHH75886.1"/>
    <property type="molecule type" value="Genomic_DNA"/>
</dbReference>
<feature type="chain" id="PRO_5012044554" description="Extracellular membrane protein CFEM domain-containing protein" evidence="2">
    <location>
        <begin position="21"/>
        <end position="807"/>
    </location>
</feature>
<evidence type="ECO:0000256" key="1">
    <source>
        <dbReference type="SAM" id="MobiDB-lite"/>
    </source>
</evidence>
<name>A0A2C5Z7B9_9HYPO</name>
<proteinExistence type="predicted"/>
<feature type="compositionally biased region" description="Basic and acidic residues" evidence="1">
    <location>
        <begin position="250"/>
        <end position="269"/>
    </location>
</feature>
<dbReference type="Proteomes" id="UP000224854">
    <property type="component" value="Unassembled WGS sequence"/>
</dbReference>
<reference evidence="3 4" key="1">
    <citation type="submission" date="2017-06" db="EMBL/GenBank/DDBJ databases">
        <title>Ant-infecting Ophiocordyceps genomes reveal a high diversity of potential behavioral manipulation genes and a possible major role for enterotoxins.</title>
        <authorList>
            <person name="De Bekker C."/>
            <person name="Evans H.C."/>
            <person name="Brachmann A."/>
            <person name="Hughes D.P."/>
        </authorList>
    </citation>
    <scope>NUCLEOTIDE SEQUENCE [LARGE SCALE GENOMIC DNA]</scope>
    <source>
        <strain evidence="3 4">1348a</strain>
    </source>
</reference>
<keyword evidence="4" id="KW-1185">Reference proteome</keyword>
<evidence type="ECO:0008006" key="5">
    <source>
        <dbReference type="Google" id="ProtNLM"/>
    </source>
</evidence>
<evidence type="ECO:0000313" key="3">
    <source>
        <dbReference type="EMBL" id="PHH75886.1"/>
    </source>
</evidence>